<name>A0A2B4SPS4_STYPI</name>
<dbReference type="Pfam" id="PF00792">
    <property type="entry name" value="PI3K_C2"/>
    <property type="match status" value="1"/>
</dbReference>
<dbReference type="SMART" id="SM00239">
    <property type="entry name" value="C2"/>
    <property type="match status" value="1"/>
</dbReference>
<dbReference type="Gene3D" id="3.30.1520.10">
    <property type="entry name" value="Phox-like domain"/>
    <property type="match status" value="1"/>
</dbReference>
<dbReference type="SMART" id="SM00145">
    <property type="entry name" value="PI3Ka"/>
    <property type="match status" value="1"/>
</dbReference>
<organism evidence="16 17">
    <name type="scientific">Stylophora pistillata</name>
    <name type="common">Smooth cauliflower coral</name>
    <dbReference type="NCBI Taxonomy" id="50429"/>
    <lineage>
        <taxon>Eukaryota</taxon>
        <taxon>Metazoa</taxon>
        <taxon>Cnidaria</taxon>
        <taxon>Anthozoa</taxon>
        <taxon>Hexacorallia</taxon>
        <taxon>Scleractinia</taxon>
        <taxon>Astrocoeniina</taxon>
        <taxon>Pocilloporidae</taxon>
        <taxon>Stylophora</taxon>
    </lineage>
</organism>
<comment type="similarity">
    <text evidence="8">Belongs to the PI3/PI4-kinase family.</text>
</comment>
<dbReference type="InterPro" id="IPR011009">
    <property type="entry name" value="Kinase-like_dom_sf"/>
</dbReference>
<dbReference type="FunFam" id="2.60.40.150:FF:000065">
    <property type="entry name" value="phosphatidylinositol 4-phosphate 3-kinase C2 domain-containing subunit beta"/>
    <property type="match status" value="1"/>
</dbReference>
<keyword evidence="17" id="KW-1185">Reference proteome</keyword>
<dbReference type="InterPro" id="IPR000341">
    <property type="entry name" value="PI3K_Ras-bd_dom"/>
</dbReference>
<dbReference type="SUPFAM" id="SSF48371">
    <property type="entry name" value="ARM repeat"/>
    <property type="match status" value="1"/>
</dbReference>
<dbReference type="OrthoDB" id="67688at2759"/>
<evidence type="ECO:0000259" key="11">
    <source>
        <dbReference type="PROSITE" id="PS50195"/>
    </source>
</evidence>
<dbReference type="SUPFAM" id="SSF56112">
    <property type="entry name" value="Protein kinase-like (PK-like)"/>
    <property type="match status" value="1"/>
</dbReference>
<dbReference type="PROSITE" id="PS50290">
    <property type="entry name" value="PI3_4_KINASE_3"/>
    <property type="match status" value="1"/>
</dbReference>
<sequence length="1688" mass="190950">MLGSKSLLKSNWNRKNLTTRHLDDLMSFSSDEEDNVATRSDPSWLNVLSSEFERIGRSPPSADTARSLSPTFLISNGQQTSSLRNENNLSNRALHSTKPRARLTHSGHVSDEEHSHLFNFTTATANATGRGSLFEEANRLRASRSWDDLSPPGSPVKKTSKVAEFPHGGFPNYHTLFRPPSEVLNSQSQSSSALSGQAEVENAQSEHSYTSRPSVTLKGQGSDVGMASADQSFSCDTSSNSGNEHPYGSITLKRKLHLGESFRKSIKDKTSLEGKLVKDTVFFPSETTHNAHSLKTDARNIRRLTVNLPNENEVRGLRQSSKESSTRCKPVSSGRSPPFKIPNRPASASLPIKKSPGASRNSSGCESKFLFFGDGLFDVAKERNEEAVAFSAMMTSVRSNFRWDEETNAGHVLSPTIPYDHETFPNNTDAFIAIYTDQRQDTLKFTFSVHSRVCKIIELALSCLSNDSKSLEYNSSAVCVLKVCGRSEYLESNGVLIQYGYVQECIKFKREVELVLLESWQVSRQLARTEEDDLDGIVSHNYKEFFDCSVTTAVSRYGLTVLLEAFNQELVRLLEETTDYTKPRFEPSRTIQAVKAICATLATLETKELIDSIRILQNLQKAVEVSDRMVPNQLDLNDALSKLQSAVMLLIEMYCDAFDTEFVPTRIERPKLAGSIEVTAMTDNVRIQVAFAHRLPPRWNQDFESFEVHGGIYYGGRLTCPLEVTKQIKIARNFFDQLMWNEWLQFKLQVRQLPRESRVCFTLYGVPPISKGNTLNTSRTPLGWVALPLFDFKGVLVSGTHLLGLWPDDTGNPVGTCTSNLLHPSSVILQVEFERYLADIVFPDFESNGWLPSDETDRCEPQPQTAEVYKNILEKDLFNELKPEESELLWEHRHYCMSVPKALPLILSAAPSWEYGFLPEIYNLLASWAPLKPVDAMELLKVNFPDTRVRDTAVQWMEAVVDDELCDYLPQLVQALKYEIYHDSSLVRFLVRRALASVRVMHYLFWYLKDTISDSQFGQRFQIILGGLLNICGNAQRCEFTFQDEVVADLAEVARKVKTSRDSLRMNVLHQELAVVAANFGPTFRLPIGPSYEVKGVNVPACGYFTSNSAPLRLIFKSVDPFGEDIHAMFKAGDDMRQDRLIMQLVGIMNKIWLREGIDLKVITYQCVATGVGMGMVEIVKESVTLREIHTELGLTGSFKDEPIARWIKKYNTGDDSYHQAVENFIASCAGYCVATYVLGICDRHNDNIMIKKSGHMFHIDFAKILGNAQMFGTFRRDRAPFVLTPDMAFVINGGYQPSSRFQDFVDLCCKAFNVIRRHSNLLLNLLSLMLNSGISSLSQVEDLKYIRDSLLPDSSEGEATAAFTRLIEASLSSWFTQVNFFIHNVAQIRDVSQLRLSTATNASVSSVLSFVHGTYSVDSDGLVESARVVDFHKRYSPEKYYVYVVNICRVGDEEPAFVFRRFSHFHELHSKLLEAFPETSLPKLPSKIYIRRSQIRVVAERRRSDLDDYIRHLLMLPPEVSESELLYTFLHSLQQDKNDARLFSAPLLPEEKRNRQRVIGGQVKLQIRHERDALRVMIMHAKELSARNTTYLADPYVKLYLLPDPNKATKLKTKIARKTLNPTFNESLLYSLPEHEARRRHLQVTVLDHDYMGENEFLGGVIIDLSQAELKTSVAQWFTLTEIRKPP</sequence>
<dbReference type="GO" id="GO:0048015">
    <property type="term" value="P:phosphatidylinositol-mediated signaling"/>
    <property type="evidence" value="ECO:0007669"/>
    <property type="project" value="TreeGrafter"/>
</dbReference>
<dbReference type="Gene3D" id="1.10.1070.11">
    <property type="entry name" value="Phosphatidylinositol 3-/4-kinase, catalytic domain"/>
    <property type="match status" value="1"/>
</dbReference>
<evidence type="ECO:0000259" key="15">
    <source>
        <dbReference type="PROSITE" id="PS51547"/>
    </source>
</evidence>
<dbReference type="Pfam" id="PF00787">
    <property type="entry name" value="PX"/>
    <property type="match status" value="1"/>
</dbReference>
<dbReference type="GO" id="GO:0016477">
    <property type="term" value="P:cell migration"/>
    <property type="evidence" value="ECO:0007669"/>
    <property type="project" value="TreeGrafter"/>
</dbReference>
<dbReference type="PROSITE" id="PS00916">
    <property type="entry name" value="PI3_4_KINASE_2"/>
    <property type="match status" value="1"/>
</dbReference>
<dbReference type="InterPro" id="IPR016024">
    <property type="entry name" value="ARM-type_fold"/>
</dbReference>
<dbReference type="GO" id="GO:0005942">
    <property type="term" value="C:phosphatidylinositol 3-kinase complex"/>
    <property type="evidence" value="ECO:0007669"/>
    <property type="project" value="TreeGrafter"/>
</dbReference>
<dbReference type="PROSITE" id="PS51546">
    <property type="entry name" value="PI3K_RBD"/>
    <property type="match status" value="1"/>
</dbReference>
<gene>
    <name evidence="16" type="primary">PIK3C2B</name>
    <name evidence="16" type="ORF">AWC38_SpisGene3769</name>
</gene>
<dbReference type="GO" id="GO:0005737">
    <property type="term" value="C:cytoplasm"/>
    <property type="evidence" value="ECO:0007669"/>
    <property type="project" value="TreeGrafter"/>
</dbReference>
<dbReference type="InterPro" id="IPR015433">
    <property type="entry name" value="PI3/4_kinase"/>
</dbReference>
<dbReference type="PANTHER" id="PTHR10048">
    <property type="entry name" value="PHOSPHATIDYLINOSITOL KINASE"/>
    <property type="match status" value="1"/>
</dbReference>
<feature type="domain" description="PI3K/PI4K catalytic" evidence="12">
    <location>
        <begin position="1098"/>
        <end position="1376"/>
    </location>
</feature>
<evidence type="ECO:0000256" key="2">
    <source>
        <dbReference type="ARBA" id="ARBA00022741"/>
    </source>
</evidence>
<comment type="catalytic activity">
    <reaction evidence="6">
        <text>a 1,2-diacyl-sn-glycero-3-phospho-(1D-myo-inositol) + ATP = a 1,2-diacyl-sn-glycero-3-phospho-(1D-myo-inositol-3-phosphate) + ADP + H(+)</text>
        <dbReference type="Rhea" id="RHEA:12709"/>
        <dbReference type="ChEBI" id="CHEBI:15378"/>
        <dbReference type="ChEBI" id="CHEBI:30616"/>
        <dbReference type="ChEBI" id="CHEBI:57880"/>
        <dbReference type="ChEBI" id="CHEBI:58088"/>
        <dbReference type="ChEBI" id="CHEBI:456216"/>
        <dbReference type="EC" id="2.7.1.137"/>
    </reaction>
    <physiologicalReaction direction="left-to-right" evidence="6">
        <dbReference type="Rhea" id="RHEA:12710"/>
    </physiologicalReaction>
</comment>
<evidence type="ECO:0000256" key="1">
    <source>
        <dbReference type="ARBA" id="ARBA00022679"/>
    </source>
</evidence>
<feature type="region of interest" description="Disordered" evidence="9">
    <location>
        <begin position="145"/>
        <end position="248"/>
    </location>
</feature>
<evidence type="ECO:0000256" key="9">
    <source>
        <dbReference type="SAM" id="MobiDB-lite"/>
    </source>
</evidence>
<dbReference type="InterPro" id="IPR001683">
    <property type="entry name" value="PX_dom"/>
</dbReference>
<dbReference type="InterPro" id="IPR001263">
    <property type="entry name" value="PI3K_accessory_dom"/>
</dbReference>
<dbReference type="Gene3D" id="3.10.20.770">
    <property type="match status" value="1"/>
</dbReference>
<dbReference type="PROSITE" id="PS00915">
    <property type="entry name" value="PI3_4_KINASE_1"/>
    <property type="match status" value="1"/>
</dbReference>
<evidence type="ECO:0000259" key="10">
    <source>
        <dbReference type="PROSITE" id="PS50004"/>
    </source>
</evidence>
<evidence type="ECO:0000256" key="7">
    <source>
        <dbReference type="ARBA" id="ARBA00029297"/>
    </source>
</evidence>
<dbReference type="Pfam" id="PF00794">
    <property type="entry name" value="PI3K_rbd"/>
    <property type="match status" value="1"/>
</dbReference>
<feature type="domain" description="PX" evidence="11">
    <location>
        <begin position="1422"/>
        <end position="1538"/>
    </location>
</feature>
<dbReference type="FunFam" id="3.30.1010.10:FF:000001">
    <property type="entry name" value="Phosphatidylinositol 4-phosphate 3-kinase C2 domain-containing subunit beta"/>
    <property type="match status" value="1"/>
</dbReference>
<feature type="domain" description="C2" evidence="10">
    <location>
        <begin position="1560"/>
        <end position="1679"/>
    </location>
</feature>
<dbReference type="InterPro" id="IPR029071">
    <property type="entry name" value="Ubiquitin-like_domsf"/>
</dbReference>
<dbReference type="Gene3D" id="3.30.1010.10">
    <property type="entry name" value="Phosphatidylinositol 3-kinase Catalytic Subunit, Chain A, domain 4"/>
    <property type="match status" value="1"/>
</dbReference>
<dbReference type="PROSITE" id="PS51547">
    <property type="entry name" value="C2_PI3K"/>
    <property type="match status" value="1"/>
</dbReference>
<evidence type="ECO:0000256" key="5">
    <source>
        <dbReference type="ARBA" id="ARBA00023098"/>
    </source>
</evidence>
<dbReference type="PROSITE" id="PS51545">
    <property type="entry name" value="PIK_HELICAL"/>
    <property type="match status" value="1"/>
</dbReference>
<dbReference type="GO" id="GO:0005886">
    <property type="term" value="C:plasma membrane"/>
    <property type="evidence" value="ECO:0007669"/>
    <property type="project" value="TreeGrafter"/>
</dbReference>
<evidence type="ECO:0000259" key="13">
    <source>
        <dbReference type="PROSITE" id="PS51545"/>
    </source>
</evidence>
<dbReference type="GO" id="GO:0035091">
    <property type="term" value="F:phosphatidylinositol binding"/>
    <property type="evidence" value="ECO:0007669"/>
    <property type="project" value="InterPro"/>
</dbReference>
<dbReference type="Pfam" id="PF00168">
    <property type="entry name" value="C2"/>
    <property type="match status" value="1"/>
</dbReference>
<dbReference type="Pfam" id="PF00454">
    <property type="entry name" value="PI3_PI4_kinase"/>
    <property type="match status" value="1"/>
</dbReference>
<dbReference type="InterPro" id="IPR002420">
    <property type="entry name" value="PI3K-type_C2_dom"/>
</dbReference>
<dbReference type="FunFam" id="1.10.1070.11:FF:000001">
    <property type="entry name" value="Phosphatidylinositol 4,5-bisphosphate 3-kinase catalytic subunit"/>
    <property type="match status" value="1"/>
</dbReference>
<accession>A0A2B4SPS4</accession>
<proteinExistence type="inferred from homology"/>
<dbReference type="GO" id="GO:0035005">
    <property type="term" value="F:1-phosphatidylinositol-4-phosphate 3-kinase activity"/>
    <property type="evidence" value="ECO:0007669"/>
    <property type="project" value="UniProtKB-EC"/>
</dbReference>
<dbReference type="Proteomes" id="UP000225706">
    <property type="component" value="Unassembled WGS sequence"/>
</dbReference>
<dbReference type="GO" id="GO:0016303">
    <property type="term" value="F:1-phosphatidylinositol-3-kinase activity"/>
    <property type="evidence" value="ECO:0007669"/>
    <property type="project" value="UniProtKB-EC"/>
</dbReference>
<evidence type="ECO:0000256" key="3">
    <source>
        <dbReference type="ARBA" id="ARBA00022777"/>
    </source>
</evidence>
<dbReference type="InterPro" id="IPR035892">
    <property type="entry name" value="C2_domain_sf"/>
</dbReference>
<dbReference type="EMBL" id="LSMT01000036">
    <property type="protein sequence ID" value="PFX31366.1"/>
    <property type="molecule type" value="Genomic_DNA"/>
</dbReference>
<evidence type="ECO:0000313" key="17">
    <source>
        <dbReference type="Proteomes" id="UP000225706"/>
    </source>
</evidence>
<evidence type="ECO:0000256" key="4">
    <source>
        <dbReference type="ARBA" id="ARBA00022840"/>
    </source>
</evidence>
<evidence type="ECO:0000259" key="14">
    <source>
        <dbReference type="PROSITE" id="PS51546"/>
    </source>
</evidence>
<feature type="compositionally biased region" description="Basic and acidic residues" evidence="9">
    <location>
        <begin position="312"/>
        <end position="326"/>
    </location>
</feature>
<reference evidence="17" key="1">
    <citation type="journal article" date="2017" name="bioRxiv">
        <title>Comparative analysis of the genomes of Stylophora pistillata and Acropora digitifera provides evidence for extensive differences between species of corals.</title>
        <authorList>
            <person name="Voolstra C.R."/>
            <person name="Li Y."/>
            <person name="Liew Y.J."/>
            <person name="Baumgarten S."/>
            <person name="Zoccola D."/>
            <person name="Flot J.-F."/>
            <person name="Tambutte S."/>
            <person name="Allemand D."/>
            <person name="Aranda M."/>
        </authorList>
    </citation>
    <scope>NUCLEOTIDE SEQUENCE [LARGE SCALE GENOMIC DNA]</scope>
</reference>
<keyword evidence="1" id="KW-0808">Transferase</keyword>
<comment type="catalytic activity">
    <reaction evidence="7">
        <text>a 1,2-diacyl-sn-glycero-3-phospho-(1D-myo-inositol 4-phosphate) + ATP = a 1,2-diacyl-sn-glycero-3-phospho-(1D-myo-inositol-3,4-bisphosphate) + ADP + H(+)</text>
        <dbReference type="Rhea" id="RHEA:18373"/>
        <dbReference type="ChEBI" id="CHEBI:15378"/>
        <dbReference type="ChEBI" id="CHEBI:30616"/>
        <dbReference type="ChEBI" id="CHEBI:57658"/>
        <dbReference type="ChEBI" id="CHEBI:58178"/>
        <dbReference type="ChEBI" id="CHEBI:456216"/>
        <dbReference type="EC" id="2.7.1.154"/>
    </reaction>
    <physiologicalReaction direction="left-to-right" evidence="7">
        <dbReference type="Rhea" id="RHEA:18374"/>
    </physiologicalReaction>
</comment>
<dbReference type="InterPro" id="IPR018936">
    <property type="entry name" value="PI3/4_kinase_CS"/>
</dbReference>
<dbReference type="Gene3D" id="2.60.40.150">
    <property type="entry name" value="C2 domain"/>
    <property type="match status" value="2"/>
</dbReference>
<feature type="region of interest" description="Disordered" evidence="9">
    <location>
        <begin position="310"/>
        <end position="363"/>
    </location>
</feature>
<dbReference type="InterPro" id="IPR036871">
    <property type="entry name" value="PX_dom_sf"/>
</dbReference>
<keyword evidence="4" id="KW-0067">ATP-binding</keyword>
<dbReference type="Gene3D" id="1.25.40.70">
    <property type="entry name" value="Phosphatidylinositol 3-kinase, accessory domain (PIK)"/>
    <property type="match status" value="1"/>
</dbReference>
<evidence type="ECO:0000313" key="16">
    <source>
        <dbReference type="EMBL" id="PFX31366.1"/>
    </source>
</evidence>
<feature type="compositionally biased region" description="Polar residues" evidence="9">
    <location>
        <begin position="229"/>
        <end position="243"/>
    </location>
</feature>
<keyword evidence="5" id="KW-0443">Lipid metabolism</keyword>
<dbReference type="InterPro" id="IPR036940">
    <property type="entry name" value="PI3/4_kinase_cat_sf"/>
</dbReference>
<dbReference type="Pfam" id="PF00613">
    <property type="entry name" value="PI3Ka"/>
    <property type="match status" value="1"/>
</dbReference>
<feature type="compositionally biased region" description="Polar residues" evidence="9">
    <location>
        <begin position="202"/>
        <end position="219"/>
    </location>
</feature>
<dbReference type="InterPro" id="IPR000403">
    <property type="entry name" value="PI3/4_kinase_cat_dom"/>
</dbReference>
<evidence type="ECO:0000256" key="6">
    <source>
        <dbReference type="ARBA" id="ARBA00023985"/>
    </source>
</evidence>
<dbReference type="PANTHER" id="PTHR10048:SF14">
    <property type="entry name" value="LD28067P"/>
    <property type="match status" value="1"/>
</dbReference>
<evidence type="ECO:0000256" key="8">
    <source>
        <dbReference type="PROSITE-ProRule" id="PRU00880"/>
    </source>
</evidence>
<dbReference type="GO" id="GO:0005524">
    <property type="term" value="F:ATP binding"/>
    <property type="evidence" value="ECO:0007669"/>
    <property type="project" value="UniProtKB-KW"/>
</dbReference>
<dbReference type="GO" id="GO:0043491">
    <property type="term" value="P:phosphatidylinositol 3-kinase/protein kinase B signal transduction"/>
    <property type="evidence" value="ECO:0007669"/>
    <property type="project" value="TreeGrafter"/>
</dbReference>
<dbReference type="STRING" id="50429.A0A2B4SPS4"/>
<keyword evidence="2" id="KW-0547">Nucleotide-binding</keyword>
<dbReference type="PROSITE" id="PS50195">
    <property type="entry name" value="PX"/>
    <property type="match status" value="1"/>
</dbReference>
<evidence type="ECO:0000259" key="12">
    <source>
        <dbReference type="PROSITE" id="PS50290"/>
    </source>
</evidence>
<dbReference type="CDD" id="cd06883">
    <property type="entry name" value="PX_PI3K_C2"/>
    <property type="match status" value="1"/>
</dbReference>
<dbReference type="SUPFAM" id="SSF49562">
    <property type="entry name" value="C2 domain (Calcium/lipid-binding domain, CaLB)"/>
    <property type="match status" value="2"/>
</dbReference>
<dbReference type="InterPro" id="IPR042236">
    <property type="entry name" value="PI3K_accessory_sf"/>
</dbReference>
<keyword evidence="3 16" id="KW-0418">Kinase</keyword>
<feature type="domain" description="PI3K-RBD" evidence="14">
    <location>
        <begin position="427"/>
        <end position="518"/>
    </location>
</feature>
<feature type="domain" description="C2 PI3K-type" evidence="15">
    <location>
        <begin position="681"/>
        <end position="834"/>
    </location>
</feature>
<dbReference type="SUPFAM" id="SSF54236">
    <property type="entry name" value="Ubiquitin-like"/>
    <property type="match status" value="1"/>
</dbReference>
<dbReference type="CDD" id="cd05166">
    <property type="entry name" value="PI3Kc_II"/>
    <property type="match status" value="1"/>
</dbReference>
<dbReference type="CDD" id="cd04012">
    <property type="entry name" value="C2A_PI3K_class_II"/>
    <property type="match status" value="1"/>
</dbReference>
<dbReference type="PROSITE" id="PS50004">
    <property type="entry name" value="C2"/>
    <property type="match status" value="1"/>
</dbReference>
<dbReference type="SMART" id="SM00142">
    <property type="entry name" value="PI3K_C2"/>
    <property type="match status" value="1"/>
</dbReference>
<dbReference type="SMART" id="SM00146">
    <property type="entry name" value="PI3Kc"/>
    <property type="match status" value="1"/>
</dbReference>
<dbReference type="SMART" id="SM00312">
    <property type="entry name" value="PX"/>
    <property type="match status" value="1"/>
</dbReference>
<dbReference type="SUPFAM" id="SSF64268">
    <property type="entry name" value="PX domain"/>
    <property type="match status" value="1"/>
</dbReference>
<protein>
    <submittedName>
        <fullName evidence="16">Phosphatidylinositol 4-phosphate 3-kinase C2 domain-containing subunit beta</fullName>
    </submittedName>
</protein>
<feature type="domain" description="PIK helical" evidence="13">
    <location>
        <begin position="855"/>
        <end position="1031"/>
    </location>
</feature>
<dbReference type="InterPro" id="IPR000008">
    <property type="entry name" value="C2_dom"/>
</dbReference>
<dbReference type="SMART" id="SM00144">
    <property type="entry name" value="PI3K_rbd"/>
    <property type="match status" value="1"/>
</dbReference>
<comment type="caution">
    <text evidence="16">The sequence shown here is derived from an EMBL/GenBank/DDBJ whole genome shotgun (WGS) entry which is preliminary data.</text>
</comment>
<dbReference type="CDD" id="cd08381">
    <property type="entry name" value="C2B_PI3K_class_II"/>
    <property type="match status" value="1"/>
</dbReference>